<dbReference type="InterPro" id="IPR009003">
    <property type="entry name" value="Peptidase_S1_PA"/>
</dbReference>
<dbReference type="PANTHER" id="PTHR18868">
    <property type="entry name" value="OS07G0665300 PROTEIN-RELATED"/>
    <property type="match status" value="1"/>
</dbReference>
<dbReference type="PANTHER" id="PTHR18868:SF37">
    <property type="entry name" value="OS07G0665300 PROTEIN"/>
    <property type="match status" value="1"/>
</dbReference>
<proteinExistence type="predicted"/>
<keyword evidence="2" id="KW-1185">Reference proteome</keyword>
<name>A0AAQ3TYK3_PASNO</name>
<dbReference type="SUPFAM" id="SSF50494">
    <property type="entry name" value="Trypsin-like serine proteases"/>
    <property type="match status" value="1"/>
</dbReference>
<evidence type="ECO:0000313" key="1">
    <source>
        <dbReference type="EMBL" id="WVZ79412.1"/>
    </source>
</evidence>
<accession>A0AAQ3TYK3</accession>
<dbReference type="Proteomes" id="UP001341281">
    <property type="component" value="Chromosome 06"/>
</dbReference>
<dbReference type="EMBL" id="CP144750">
    <property type="protein sequence ID" value="WVZ79412.1"/>
    <property type="molecule type" value="Genomic_DNA"/>
</dbReference>
<dbReference type="AlphaFoldDB" id="A0AAQ3TYK3"/>
<sequence length="212" mass="23578">MRSETRTWGAAHLEKVVGRTGLPVGADFDLINQSHRPPSGWGENVVSLASFNGNTRWFAFSGILVEYDAHKSVLTSASLVTSSDDENTIVDNLQIEVRLPNGQCVKGTLQYCNLHYNIAVVNNMVFPHFCAANLYHPKEIQTASEAGIGGPVVNFSGNFIGMNFYDEEETPFLPRNEILECLKQFETQGIMAAKSTTKRKRSQSRCFLTHFT</sequence>
<reference evidence="1 2" key="1">
    <citation type="submission" date="2024-02" db="EMBL/GenBank/DDBJ databases">
        <title>High-quality chromosome-scale genome assembly of Pensacola bahiagrass (Paspalum notatum Flugge var. saurae).</title>
        <authorList>
            <person name="Vega J.M."/>
            <person name="Podio M."/>
            <person name="Orjuela J."/>
            <person name="Siena L.A."/>
            <person name="Pessino S.C."/>
            <person name="Combes M.C."/>
            <person name="Mariac C."/>
            <person name="Albertini E."/>
            <person name="Pupilli F."/>
            <person name="Ortiz J.P.A."/>
            <person name="Leblanc O."/>
        </authorList>
    </citation>
    <scope>NUCLEOTIDE SEQUENCE [LARGE SCALE GENOMIC DNA]</scope>
    <source>
        <strain evidence="1">R1</strain>
        <tissue evidence="1">Leaf</tissue>
    </source>
</reference>
<evidence type="ECO:0000313" key="2">
    <source>
        <dbReference type="Proteomes" id="UP001341281"/>
    </source>
</evidence>
<organism evidence="1 2">
    <name type="scientific">Paspalum notatum var. saurae</name>
    <dbReference type="NCBI Taxonomy" id="547442"/>
    <lineage>
        <taxon>Eukaryota</taxon>
        <taxon>Viridiplantae</taxon>
        <taxon>Streptophyta</taxon>
        <taxon>Embryophyta</taxon>
        <taxon>Tracheophyta</taxon>
        <taxon>Spermatophyta</taxon>
        <taxon>Magnoliopsida</taxon>
        <taxon>Liliopsida</taxon>
        <taxon>Poales</taxon>
        <taxon>Poaceae</taxon>
        <taxon>PACMAD clade</taxon>
        <taxon>Panicoideae</taxon>
        <taxon>Andropogonodae</taxon>
        <taxon>Paspaleae</taxon>
        <taxon>Paspalinae</taxon>
        <taxon>Paspalum</taxon>
    </lineage>
</organism>
<protein>
    <submittedName>
        <fullName evidence="1">Uncharacterized protein</fullName>
    </submittedName>
</protein>
<gene>
    <name evidence="1" type="ORF">U9M48_026992</name>
</gene>